<dbReference type="EMBL" id="ML986585">
    <property type="protein sequence ID" value="KAF2268841.1"/>
    <property type="molecule type" value="Genomic_DNA"/>
</dbReference>
<keyword evidence="3" id="KW-1185">Reference proteome</keyword>
<reference evidence="3" key="1">
    <citation type="journal article" date="2020" name="Stud. Mycol.">
        <title>101 Dothideomycetes genomes: A test case for predicting lifestyles and emergence of pathogens.</title>
        <authorList>
            <person name="Haridas S."/>
            <person name="Albert R."/>
            <person name="Binder M."/>
            <person name="Bloem J."/>
            <person name="LaButti K."/>
            <person name="Salamov A."/>
            <person name="Andreopoulos B."/>
            <person name="Baker S."/>
            <person name="Barry K."/>
            <person name="Bills G."/>
            <person name="Bluhm B."/>
            <person name="Cannon C."/>
            <person name="Castanera R."/>
            <person name="Culley D."/>
            <person name="Daum C."/>
            <person name="Ezra D."/>
            <person name="Gonzalez J."/>
            <person name="Henrissat B."/>
            <person name="Kuo A."/>
            <person name="Liang C."/>
            <person name="Lipzen A."/>
            <person name="Lutzoni F."/>
            <person name="Magnuson J."/>
            <person name="Mondo S."/>
            <person name="Nolan M."/>
            <person name="Ohm R."/>
            <person name="Pangilinan J."/>
            <person name="Park H.-J."/>
            <person name="Ramirez L."/>
            <person name="Alfaro M."/>
            <person name="Sun H."/>
            <person name="Tritt A."/>
            <person name="Yoshinaga Y."/>
            <person name="Zwiers L.-H."/>
            <person name="Turgeon B."/>
            <person name="Goodwin S."/>
            <person name="Spatafora J."/>
            <person name="Crous P."/>
            <person name="Grigoriev I."/>
        </authorList>
    </citation>
    <scope>NUCLEOTIDE SEQUENCE [LARGE SCALE GENOMIC DNA]</scope>
    <source>
        <strain evidence="3">CBS 304.66</strain>
    </source>
</reference>
<accession>A0A9P4N993</accession>
<feature type="region of interest" description="Disordered" evidence="1">
    <location>
        <begin position="1"/>
        <end position="53"/>
    </location>
</feature>
<evidence type="ECO:0000256" key="1">
    <source>
        <dbReference type="SAM" id="MobiDB-lite"/>
    </source>
</evidence>
<organism evidence="2 3">
    <name type="scientific">Lojkania enalia</name>
    <dbReference type="NCBI Taxonomy" id="147567"/>
    <lineage>
        <taxon>Eukaryota</taxon>
        <taxon>Fungi</taxon>
        <taxon>Dikarya</taxon>
        <taxon>Ascomycota</taxon>
        <taxon>Pezizomycotina</taxon>
        <taxon>Dothideomycetes</taxon>
        <taxon>Pleosporomycetidae</taxon>
        <taxon>Pleosporales</taxon>
        <taxon>Pleosporales incertae sedis</taxon>
        <taxon>Lojkania</taxon>
    </lineage>
</organism>
<protein>
    <submittedName>
        <fullName evidence="2">Uncharacterized protein</fullName>
    </submittedName>
</protein>
<name>A0A9P4N993_9PLEO</name>
<feature type="compositionally biased region" description="Polar residues" evidence="1">
    <location>
        <begin position="11"/>
        <end position="33"/>
    </location>
</feature>
<dbReference type="Proteomes" id="UP000800093">
    <property type="component" value="Unassembled WGS sequence"/>
</dbReference>
<proteinExistence type="predicted"/>
<evidence type="ECO:0000313" key="2">
    <source>
        <dbReference type="EMBL" id="KAF2268841.1"/>
    </source>
</evidence>
<comment type="caution">
    <text evidence="2">The sequence shown here is derived from an EMBL/GenBank/DDBJ whole genome shotgun (WGS) entry which is preliminary data.</text>
</comment>
<sequence>MNPRPPHPRSYQRTTHAPITPIHSHQTFKQASQPHKRTPASALQVKRRAVCFQ</sequence>
<gene>
    <name evidence="2" type="ORF">CC78DRAFT_529813</name>
</gene>
<evidence type="ECO:0000313" key="3">
    <source>
        <dbReference type="Proteomes" id="UP000800093"/>
    </source>
</evidence>
<dbReference type="AlphaFoldDB" id="A0A9P4N993"/>